<keyword evidence="2" id="KW-0812">Transmembrane</keyword>
<feature type="transmembrane region" description="Helical" evidence="2">
    <location>
        <begin position="445"/>
        <end position="466"/>
    </location>
</feature>
<feature type="compositionally biased region" description="Low complexity" evidence="1">
    <location>
        <begin position="308"/>
        <end position="322"/>
    </location>
</feature>
<dbReference type="AlphaFoldDB" id="A0A1Y2B2R3"/>
<evidence type="ECO:0000256" key="2">
    <source>
        <dbReference type="SAM" id="Phobius"/>
    </source>
</evidence>
<evidence type="ECO:0000313" key="4">
    <source>
        <dbReference type="EMBL" id="ORY28375.1"/>
    </source>
</evidence>
<evidence type="ECO:0000256" key="1">
    <source>
        <dbReference type="SAM" id="MobiDB-lite"/>
    </source>
</evidence>
<feature type="region of interest" description="Disordered" evidence="1">
    <location>
        <begin position="359"/>
        <end position="425"/>
    </location>
</feature>
<feature type="compositionally biased region" description="Pro residues" evidence="1">
    <location>
        <begin position="35"/>
        <end position="44"/>
    </location>
</feature>
<feature type="compositionally biased region" description="Basic and acidic residues" evidence="1">
    <location>
        <begin position="412"/>
        <end position="425"/>
    </location>
</feature>
<evidence type="ECO:0000313" key="5">
    <source>
        <dbReference type="Proteomes" id="UP000193642"/>
    </source>
</evidence>
<dbReference type="PROSITE" id="PS50020">
    <property type="entry name" value="WW_DOMAIN_2"/>
    <property type="match status" value="1"/>
</dbReference>
<evidence type="ECO:0000259" key="3">
    <source>
        <dbReference type="PROSITE" id="PS50020"/>
    </source>
</evidence>
<dbReference type="OrthoDB" id="20273at2759"/>
<feature type="region of interest" description="Disordered" evidence="1">
    <location>
        <begin position="73"/>
        <end position="101"/>
    </location>
</feature>
<proteinExistence type="predicted"/>
<name>A0A1Y2B2R3_9FUNG</name>
<organism evidence="4 5">
    <name type="scientific">Rhizoclosmatium globosum</name>
    <dbReference type="NCBI Taxonomy" id="329046"/>
    <lineage>
        <taxon>Eukaryota</taxon>
        <taxon>Fungi</taxon>
        <taxon>Fungi incertae sedis</taxon>
        <taxon>Chytridiomycota</taxon>
        <taxon>Chytridiomycota incertae sedis</taxon>
        <taxon>Chytridiomycetes</taxon>
        <taxon>Chytridiales</taxon>
        <taxon>Chytriomycetaceae</taxon>
        <taxon>Rhizoclosmatium</taxon>
    </lineage>
</organism>
<dbReference type="EMBL" id="MCGO01000095">
    <property type="protein sequence ID" value="ORY28375.1"/>
    <property type="molecule type" value="Genomic_DNA"/>
</dbReference>
<feature type="compositionally biased region" description="Low complexity" evidence="1">
    <location>
        <begin position="77"/>
        <end position="92"/>
    </location>
</feature>
<feature type="domain" description="WW" evidence="3">
    <location>
        <begin position="51"/>
        <end position="84"/>
    </location>
</feature>
<feature type="region of interest" description="Disordered" evidence="1">
    <location>
        <begin position="303"/>
        <end position="328"/>
    </location>
</feature>
<accession>A0A1Y2B2R3</accession>
<dbReference type="PROSITE" id="PS01159">
    <property type="entry name" value="WW_DOMAIN_1"/>
    <property type="match status" value="1"/>
</dbReference>
<gene>
    <name evidence="4" type="ORF">BCR33DRAFT_745657</name>
</gene>
<keyword evidence="2" id="KW-1133">Transmembrane helix</keyword>
<dbReference type="InterPro" id="IPR001202">
    <property type="entry name" value="WW_dom"/>
</dbReference>
<sequence length="645" mass="68951">MNLKRRFDHSRNQTSEPAHQNPPPTNQPTNQPTMSSPPPPPPPQQTTLNDDTIDNGWTQHFDTTYQRVFWHHPEKGSSWLPPSPASSSSSPPNTNTELPQKLNKLDEVLNERIAASSTSTEQEALPSYAAPQTPQMEPQDKSTIDRFNDDNKINALVQSSNAPLGIKESDTLKSTVVHLSDDSIELLNVATKDDQKYLLADSPASASTDPLSYQKQQQFNPPPQLPNVYPSYPMHYSQSIPNAPVMPLHPNHQLAYQQQQSYVPSSSYHSYTPIVVPPMSYTPSSASNPSNPEEDAYMAKLPPGAKRVSVPSVKHVSSSAQSSKEKVLSEEDAYYARLPPGAKRVSYVPAAVAARQSLSDDSVSGKLLSTGNGSGGGGTQYGTQSPSLSRNSNNAVGPSPLMAADEVNGGERITREERRRKEREQQRNSGVRHCCCFKTRRGCCWTISAIIVVLLAGIGVGIYFLWPRISSVQVSEPYLDPTSASPYSVSGTPTSASATAPFQLKINLAVDVSVKSDSYISITVSNADFSGTLLTDAGVRVPNTLASGSSGGVTFNGSGATTKFKLPVAVVYNAVSPVTNVAADPALTVLVGKCANGGGGTVKIAYTVSVGVSWISWTGYKPSFDGVTQFVCPDVGALVGGILTG</sequence>
<keyword evidence="5" id="KW-1185">Reference proteome</keyword>
<reference evidence="4 5" key="1">
    <citation type="submission" date="2016-07" db="EMBL/GenBank/DDBJ databases">
        <title>Pervasive Adenine N6-methylation of Active Genes in Fungi.</title>
        <authorList>
            <consortium name="DOE Joint Genome Institute"/>
            <person name="Mondo S.J."/>
            <person name="Dannebaum R.O."/>
            <person name="Kuo R.C."/>
            <person name="Labutti K."/>
            <person name="Haridas S."/>
            <person name="Kuo A."/>
            <person name="Salamov A."/>
            <person name="Ahrendt S.R."/>
            <person name="Lipzen A."/>
            <person name="Sullivan W."/>
            <person name="Andreopoulos W.B."/>
            <person name="Clum A."/>
            <person name="Lindquist E."/>
            <person name="Daum C."/>
            <person name="Ramamoorthy G.K."/>
            <person name="Gryganskyi A."/>
            <person name="Culley D."/>
            <person name="Magnuson J.K."/>
            <person name="James T.Y."/>
            <person name="O'Malley M.A."/>
            <person name="Stajich J.E."/>
            <person name="Spatafora J.W."/>
            <person name="Visel A."/>
            <person name="Grigoriev I.V."/>
        </authorList>
    </citation>
    <scope>NUCLEOTIDE SEQUENCE [LARGE SCALE GENOMIC DNA]</scope>
    <source>
        <strain evidence="4 5">JEL800</strain>
    </source>
</reference>
<keyword evidence="2" id="KW-0472">Membrane</keyword>
<dbReference type="Proteomes" id="UP000193642">
    <property type="component" value="Unassembled WGS sequence"/>
</dbReference>
<feature type="region of interest" description="Disordered" evidence="1">
    <location>
        <begin position="1"/>
        <end position="60"/>
    </location>
</feature>
<comment type="caution">
    <text evidence="4">The sequence shown here is derived from an EMBL/GenBank/DDBJ whole genome shotgun (WGS) entry which is preliminary data.</text>
</comment>
<protein>
    <recommendedName>
        <fullName evidence="3">WW domain-containing protein</fullName>
    </recommendedName>
</protein>
<feature type="region of interest" description="Disordered" evidence="1">
    <location>
        <begin position="115"/>
        <end position="146"/>
    </location>
</feature>
<dbReference type="STRING" id="329046.A0A1Y2B2R3"/>